<keyword evidence="1" id="KW-0472">Membrane</keyword>
<accession>B3PIZ9</accession>
<dbReference type="HOGENOM" id="CLU_1308278_0_0_6"/>
<feature type="transmembrane region" description="Helical" evidence="1">
    <location>
        <begin position="104"/>
        <end position="122"/>
    </location>
</feature>
<evidence type="ECO:0000313" key="3">
    <source>
        <dbReference type="Proteomes" id="UP000001036"/>
    </source>
</evidence>
<protein>
    <submittedName>
        <fullName evidence="2">Methyl-accepting chemotaxis protein</fullName>
    </submittedName>
</protein>
<evidence type="ECO:0000256" key="1">
    <source>
        <dbReference type="SAM" id="Phobius"/>
    </source>
</evidence>
<dbReference type="AlphaFoldDB" id="B3PIZ9"/>
<keyword evidence="1" id="KW-1133">Transmembrane helix</keyword>
<sequence length="210" mass="23828">MLTKSAKTPCLIEQLRFYFALRVVPGSARLRNNVQDLILIQRQVLAVNNRFNPASRFTHSSVAPREGLVDFVINYRTYIDRIMLWLTLGAWLMSLLYATQHNTWGLALVLGGVLTGINWVAIDVVRHPRITPCVIGVVYMVFVSLHVHQLKGMIEAHFGYFVFLAALFTYLDWRPLVWAALTAAVLHIAIHMMQHAGIPIYFPTMRTPGA</sequence>
<dbReference type="STRING" id="498211.CJA_0510"/>
<dbReference type="EMBL" id="CP000934">
    <property type="protein sequence ID" value="ACE85421.1"/>
    <property type="molecule type" value="Genomic_DNA"/>
</dbReference>
<dbReference type="Proteomes" id="UP000001036">
    <property type="component" value="Chromosome"/>
</dbReference>
<name>B3PIZ9_CELJU</name>
<gene>
    <name evidence="2" type="ordered locus">CJA_0510</name>
</gene>
<feature type="transmembrane region" description="Helical" evidence="1">
    <location>
        <begin position="153"/>
        <end position="171"/>
    </location>
</feature>
<feature type="transmembrane region" description="Helical" evidence="1">
    <location>
        <begin position="82"/>
        <end position="98"/>
    </location>
</feature>
<keyword evidence="3" id="KW-1185">Reference proteome</keyword>
<proteinExistence type="predicted"/>
<dbReference type="eggNOG" id="COG0840">
    <property type="taxonomic scope" value="Bacteria"/>
</dbReference>
<reference evidence="2 3" key="1">
    <citation type="journal article" date="2008" name="J. Bacteriol.">
        <title>Insights into plant cell wall degradation from the genome sequence of the soil bacterium Cellvibrio japonicus.</title>
        <authorList>
            <person name="Deboy R.T."/>
            <person name="Mongodin E.F."/>
            <person name="Fouts D.E."/>
            <person name="Tailford L.E."/>
            <person name="Khouri H."/>
            <person name="Emerson J.B."/>
            <person name="Mohamoud Y."/>
            <person name="Watkins K."/>
            <person name="Henrissat B."/>
            <person name="Gilbert H.J."/>
            <person name="Nelson K.E."/>
        </authorList>
    </citation>
    <scope>NUCLEOTIDE SEQUENCE [LARGE SCALE GENOMIC DNA]</scope>
    <source>
        <strain evidence="2 3">Ueda107</strain>
    </source>
</reference>
<organism evidence="2 3">
    <name type="scientific">Cellvibrio japonicus (strain Ueda107)</name>
    <name type="common">Pseudomonas fluorescens subsp. cellulosa</name>
    <dbReference type="NCBI Taxonomy" id="498211"/>
    <lineage>
        <taxon>Bacteria</taxon>
        <taxon>Pseudomonadati</taxon>
        <taxon>Pseudomonadota</taxon>
        <taxon>Gammaproteobacteria</taxon>
        <taxon>Cellvibrionales</taxon>
        <taxon>Cellvibrionaceae</taxon>
        <taxon>Cellvibrio</taxon>
    </lineage>
</organism>
<evidence type="ECO:0000313" key="2">
    <source>
        <dbReference type="EMBL" id="ACE85421.1"/>
    </source>
</evidence>
<feature type="transmembrane region" description="Helical" evidence="1">
    <location>
        <begin position="129"/>
        <end position="147"/>
    </location>
</feature>
<dbReference type="KEGG" id="cja:CJA_0510"/>
<feature type="transmembrane region" description="Helical" evidence="1">
    <location>
        <begin position="178"/>
        <end position="202"/>
    </location>
</feature>
<keyword evidence="1" id="KW-0812">Transmembrane</keyword>